<dbReference type="GO" id="GO:0004540">
    <property type="term" value="F:RNA nuclease activity"/>
    <property type="evidence" value="ECO:0007669"/>
    <property type="project" value="InterPro"/>
</dbReference>
<protein>
    <submittedName>
        <fullName evidence="5">DUF86 domain-containing protein</fullName>
    </submittedName>
</protein>
<dbReference type="GO" id="GO:0016787">
    <property type="term" value="F:hydrolase activity"/>
    <property type="evidence" value="ECO:0007669"/>
    <property type="project" value="UniProtKB-KW"/>
</dbReference>
<evidence type="ECO:0000256" key="3">
    <source>
        <dbReference type="ARBA" id="ARBA00022801"/>
    </source>
</evidence>
<sequence>MVTTQHYTYHKYSHKILVDIATRATSALGLEVERYVDAGYKLKSVNIINDSEFKLYRKVVGFGNIVVHGYSLIKPETVKEIIQKCLVASGVSRVFKSSFNILYSELFVEAFVYGY</sequence>
<evidence type="ECO:0000256" key="1">
    <source>
        <dbReference type="ARBA" id="ARBA00022649"/>
    </source>
</evidence>
<evidence type="ECO:0000313" key="5">
    <source>
        <dbReference type="EMBL" id="HHQ50293.1"/>
    </source>
</evidence>
<dbReference type="InterPro" id="IPR008201">
    <property type="entry name" value="HepT-like"/>
</dbReference>
<comment type="caution">
    <text evidence="5">The sequence shown here is derived from an EMBL/GenBank/DDBJ whole genome shotgun (WGS) entry which is preliminary data.</text>
</comment>
<comment type="similarity">
    <text evidence="4">Belongs to the HepT RNase toxin family.</text>
</comment>
<gene>
    <name evidence="5" type="ORF">ENM66_02965</name>
</gene>
<dbReference type="Pfam" id="PF01934">
    <property type="entry name" value="HepT-like"/>
    <property type="match status" value="1"/>
</dbReference>
<dbReference type="GO" id="GO:0110001">
    <property type="term" value="C:toxin-antitoxin complex"/>
    <property type="evidence" value="ECO:0007669"/>
    <property type="project" value="InterPro"/>
</dbReference>
<keyword evidence="2" id="KW-0540">Nuclease</keyword>
<dbReference type="AlphaFoldDB" id="A0A7J3Z826"/>
<dbReference type="EMBL" id="DRYQ01000040">
    <property type="protein sequence ID" value="HHQ50293.1"/>
    <property type="molecule type" value="Genomic_DNA"/>
</dbReference>
<evidence type="ECO:0000256" key="2">
    <source>
        <dbReference type="ARBA" id="ARBA00022722"/>
    </source>
</evidence>
<organism evidence="5">
    <name type="scientific">Ignisphaera aggregans</name>
    <dbReference type="NCBI Taxonomy" id="334771"/>
    <lineage>
        <taxon>Archaea</taxon>
        <taxon>Thermoproteota</taxon>
        <taxon>Thermoprotei</taxon>
        <taxon>Desulfurococcales</taxon>
        <taxon>Desulfurococcaceae</taxon>
        <taxon>Ignisphaera</taxon>
    </lineage>
</organism>
<evidence type="ECO:0000256" key="4">
    <source>
        <dbReference type="ARBA" id="ARBA00024207"/>
    </source>
</evidence>
<proteinExistence type="inferred from homology"/>
<dbReference type="Gene3D" id="1.20.120.580">
    <property type="entry name" value="bsu32300-like"/>
    <property type="match status" value="1"/>
</dbReference>
<reference evidence="5" key="1">
    <citation type="journal article" date="2020" name="mSystems">
        <title>Genome- and Community-Level Interaction Insights into Carbon Utilization and Element Cycling Functions of Hydrothermarchaeota in Hydrothermal Sediment.</title>
        <authorList>
            <person name="Zhou Z."/>
            <person name="Liu Y."/>
            <person name="Xu W."/>
            <person name="Pan J."/>
            <person name="Luo Z.H."/>
            <person name="Li M."/>
        </authorList>
    </citation>
    <scope>NUCLEOTIDE SEQUENCE [LARGE SCALE GENOMIC DNA]</scope>
    <source>
        <strain evidence="5">SpSt-1105</strain>
    </source>
</reference>
<keyword evidence="3" id="KW-0378">Hydrolase</keyword>
<keyword evidence="1" id="KW-1277">Toxin-antitoxin system</keyword>
<accession>A0A7J3Z826</accession>
<name>A0A7J3Z826_9CREN</name>
<dbReference type="InterPro" id="IPR037038">
    <property type="entry name" value="HepT-like_sf"/>
</dbReference>